<dbReference type="STRING" id="27342.A0A0H2SSI0"/>
<protein>
    <submittedName>
        <fullName evidence="3">NIPSNAP-domain-containing protein</fullName>
    </submittedName>
</protein>
<dbReference type="GO" id="GO:0005739">
    <property type="term" value="C:mitochondrion"/>
    <property type="evidence" value="ECO:0007669"/>
    <property type="project" value="TreeGrafter"/>
</dbReference>
<gene>
    <name evidence="3" type="ORF">SCHPADRAFT_923907</name>
</gene>
<dbReference type="InterPro" id="IPR012577">
    <property type="entry name" value="NIPSNAP"/>
</dbReference>
<evidence type="ECO:0000313" key="4">
    <source>
        <dbReference type="Proteomes" id="UP000053477"/>
    </source>
</evidence>
<dbReference type="PANTHER" id="PTHR21017">
    <property type="entry name" value="NIPSNAP-RELATED"/>
    <property type="match status" value="1"/>
</dbReference>
<dbReference type="EMBL" id="KQ085883">
    <property type="protein sequence ID" value="KLO20066.1"/>
    <property type="molecule type" value="Genomic_DNA"/>
</dbReference>
<dbReference type="InterPro" id="IPR011008">
    <property type="entry name" value="Dimeric_a/b-barrel"/>
</dbReference>
<dbReference type="Proteomes" id="UP000053477">
    <property type="component" value="Unassembled WGS sequence"/>
</dbReference>
<comment type="similarity">
    <text evidence="1">Belongs to the NipSnap family.</text>
</comment>
<dbReference type="InParanoid" id="A0A0H2SSI0"/>
<evidence type="ECO:0000313" key="3">
    <source>
        <dbReference type="EMBL" id="KLO20066.1"/>
    </source>
</evidence>
<evidence type="ECO:0000259" key="2">
    <source>
        <dbReference type="Pfam" id="PF07978"/>
    </source>
</evidence>
<dbReference type="FunFam" id="3.30.70.100:FF:000004">
    <property type="entry name" value="NIPSNAP family protein"/>
    <property type="match status" value="1"/>
</dbReference>
<sequence>MLPLKRVTPSLRQSTQALRRNVSIQSILHGSPEAKEAGLVELQQHSRIVARGKYVHVFEFHRIKPEASDQYKKAAEAFFTGITADSNLHVKLTGSWETLVGEMDTYVHITEYENYGGYDRSSKLIRDSEHSKRYKDMLPFVQSRATQINQEFAFLPSSPPRSQGGIFELRSYTLNPGKLLEWESAWRKGIEARSKLISPVGAWFSQIGRLHQVHHLWQYPDLETRKETREKAWQVDGWSDTVHKSSQLAKFMDSYILEPLSFSPLK</sequence>
<dbReference type="Pfam" id="PF07978">
    <property type="entry name" value="NIPSNAP"/>
    <property type="match status" value="1"/>
</dbReference>
<dbReference type="PANTHER" id="PTHR21017:SF17">
    <property type="entry name" value="PROTEIN NIPSNAP"/>
    <property type="match status" value="1"/>
</dbReference>
<dbReference type="InterPro" id="IPR051557">
    <property type="entry name" value="NipSnap_domain"/>
</dbReference>
<dbReference type="SUPFAM" id="SSF54909">
    <property type="entry name" value="Dimeric alpha+beta barrel"/>
    <property type="match status" value="2"/>
</dbReference>
<evidence type="ECO:0000256" key="1">
    <source>
        <dbReference type="ARBA" id="ARBA00005291"/>
    </source>
</evidence>
<feature type="domain" description="NIPSNAP" evidence="2">
    <location>
        <begin position="167"/>
        <end position="264"/>
    </location>
</feature>
<dbReference type="GO" id="GO:0000423">
    <property type="term" value="P:mitophagy"/>
    <property type="evidence" value="ECO:0007669"/>
    <property type="project" value="UniProtKB-ARBA"/>
</dbReference>
<keyword evidence="4" id="KW-1185">Reference proteome</keyword>
<accession>A0A0H2SSI0</accession>
<organism evidence="3 4">
    <name type="scientific">Schizopora paradoxa</name>
    <dbReference type="NCBI Taxonomy" id="27342"/>
    <lineage>
        <taxon>Eukaryota</taxon>
        <taxon>Fungi</taxon>
        <taxon>Dikarya</taxon>
        <taxon>Basidiomycota</taxon>
        <taxon>Agaricomycotina</taxon>
        <taxon>Agaricomycetes</taxon>
        <taxon>Hymenochaetales</taxon>
        <taxon>Schizoporaceae</taxon>
        <taxon>Schizopora</taxon>
    </lineage>
</organism>
<dbReference type="AlphaFoldDB" id="A0A0H2SSI0"/>
<dbReference type="OrthoDB" id="10262843at2759"/>
<reference evidence="3 4" key="1">
    <citation type="submission" date="2015-04" db="EMBL/GenBank/DDBJ databases">
        <title>Complete genome sequence of Schizopora paradoxa KUC8140, a cosmopolitan wood degrader in East Asia.</title>
        <authorList>
            <consortium name="DOE Joint Genome Institute"/>
            <person name="Min B."/>
            <person name="Park H."/>
            <person name="Jang Y."/>
            <person name="Kim J.-J."/>
            <person name="Kim K.H."/>
            <person name="Pangilinan J."/>
            <person name="Lipzen A."/>
            <person name="Riley R."/>
            <person name="Grigoriev I.V."/>
            <person name="Spatafora J.W."/>
            <person name="Choi I.-G."/>
        </authorList>
    </citation>
    <scope>NUCLEOTIDE SEQUENCE [LARGE SCALE GENOMIC DNA]</scope>
    <source>
        <strain evidence="3 4">KUC8140</strain>
    </source>
</reference>
<name>A0A0H2SSI0_9AGAM</name>
<proteinExistence type="inferred from homology"/>
<dbReference type="Gene3D" id="3.30.70.100">
    <property type="match status" value="2"/>
</dbReference>